<dbReference type="PROSITE" id="PS50839">
    <property type="entry name" value="CHASE"/>
    <property type="match status" value="1"/>
</dbReference>
<evidence type="ECO:0000256" key="15">
    <source>
        <dbReference type="ARBA" id="ARBA00032637"/>
    </source>
</evidence>
<dbReference type="PROSITE" id="PS50125">
    <property type="entry name" value="GUANYLATE_CYCLASE_2"/>
    <property type="match status" value="1"/>
</dbReference>
<feature type="domain" description="PAS" evidence="20">
    <location>
        <begin position="327"/>
        <end position="398"/>
    </location>
</feature>
<dbReference type="Pfam" id="PF08448">
    <property type="entry name" value="PAS_4"/>
    <property type="match status" value="1"/>
</dbReference>
<evidence type="ECO:0000256" key="17">
    <source>
        <dbReference type="RuleBase" id="RU000405"/>
    </source>
</evidence>
<feature type="transmembrane region" description="Helical" evidence="19">
    <location>
        <begin position="6"/>
        <end position="25"/>
    </location>
</feature>
<evidence type="ECO:0000259" key="22">
    <source>
        <dbReference type="PROSITE" id="PS50125"/>
    </source>
</evidence>
<dbReference type="RefSeq" id="WP_190469596.1">
    <property type="nucleotide sequence ID" value="NZ_JACJPW010000071.1"/>
</dbReference>
<reference evidence="24" key="1">
    <citation type="journal article" date="2015" name="ISME J.">
        <title>Draft Genome Sequence of Streptomyces incarnatus NRRL8089, which Produces the Nucleoside Antibiotic Sinefungin.</title>
        <authorList>
            <person name="Oshima K."/>
            <person name="Hattori M."/>
            <person name="Shimizu H."/>
            <person name="Fukuda K."/>
            <person name="Nemoto M."/>
            <person name="Inagaki K."/>
            <person name="Tamura T."/>
        </authorList>
    </citation>
    <scope>NUCLEOTIDE SEQUENCE</scope>
    <source>
        <strain evidence="24">FACHB-1375</strain>
    </source>
</reference>
<comment type="subunit">
    <text evidence="16">Homodimer. Can also exist as monomer.</text>
</comment>
<evidence type="ECO:0000256" key="6">
    <source>
        <dbReference type="ARBA" id="ARBA00022723"/>
    </source>
</evidence>
<dbReference type="Gene3D" id="3.30.70.1230">
    <property type="entry name" value="Nucleotide cyclase"/>
    <property type="match status" value="1"/>
</dbReference>
<dbReference type="InterPro" id="IPR013767">
    <property type="entry name" value="PAS_fold"/>
</dbReference>
<evidence type="ECO:0000256" key="10">
    <source>
        <dbReference type="ARBA" id="ARBA00022989"/>
    </source>
</evidence>
<keyword evidence="12 19" id="KW-0472">Membrane</keyword>
<dbReference type="FunFam" id="3.30.70.1230:FF:000033">
    <property type="entry name" value="Adenylate cyclase"/>
    <property type="match status" value="1"/>
</dbReference>
<evidence type="ECO:0000256" key="14">
    <source>
        <dbReference type="ARBA" id="ARBA00032597"/>
    </source>
</evidence>
<keyword evidence="13 17" id="KW-0456">Lyase</keyword>
<dbReference type="SMART" id="SM00065">
    <property type="entry name" value="GAF"/>
    <property type="match status" value="1"/>
</dbReference>
<keyword evidence="9" id="KW-0460">Magnesium</keyword>
<dbReference type="InterPro" id="IPR013656">
    <property type="entry name" value="PAS_4"/>
</dbReference>
<dbReference type="EMBL" id="JACJPW010000071">
    <property type="protein sequence ID" value="MBD2184016.1"/>
    <property type="molecule type" value="Genomic_DNA"/>
</dbReference>
<sequence>MKFRLLPYLAGISAASLIIAGVWIVDRSEQQRFQERDRANVLNQLSTVRARLQGGLTSRIFLERSLVAYVSINPEIAPGEFERLARVITAQQTGIRSIALYKNTALSHIYPRQGQAAKIGFKPNLIPEHQQAIDRAIKSRNTVVIGPYDLPASGCKIGNSPHTPCPIPPSQVFVTYTPIFVAPTQETPQKNSYWGLASTIIDRDILFKEARLLDRPSREASALTDSQLQFALLSQNKFSSSRSVFFGDPTIFQKNPVILKLQLPNSSWQLAAIPEKGWQTQASMSWALRARGTVLALVTGILLFTWVRSPEKLRQAVEKATSALRQSETKYRELVENANSIILRIDTQGNITFFNEFAQRFFGYSEAEILGKNIIGTIVPTDGADTPSRKLAAAVRDILKHPEQYRCYENENIRRNGERAWVVWTNKPLLDEDGNLTEILAIGNDISEIKAIQAKLAQSEQQFRTLYESTIDAVMLLDGNVYFDCNRATLEMFGCIDKEQFCGKQPSDFSPPLQPDGSNSAALAAQRIATAFREGSCRFEWLHSRLDGSVFPAEVWLTAVDFGFDHSSNNPKSRRVLQAVVRDISDRKAREEALRTSQEMLARVMDNIPQAVFWKDRNSVYLGCNHKLATDVGLASTDDIVGKTDYDLSATKEQADSFYEVDRQIIAADIPAYHISETLRLANGQTAWIDTSKVPLHDAQGNVVGILGTYEDVTDRKRTEEALRESENKFRLLFEKSADAILLLDGDVFIDCNQAAVAMLRAKSKEELLNLHPSQLSPEIQPDGRSSFEKANENNSAALAKGCFRFEWVHRRADGTDFPVEVLLTAIPLDGKQILYVVWRDITERKWAEETLRASERRLRKHSIALLDLATRKTIATGDLNAAVREITEVATDILEVERASVWLFNEERSVIQCLDLYKRSAGDRTSGLELKAVDFPAYFQALQTERIIAAHDAHTDPRTSEFSVAYLTPLGINSMLDAPIRVGGKMVGVICHEHIGPARQWALEEEHFAGSLANFIALAMEAASRKQAQEALEKANEELEMRVEERTAVLKETNRQLLVEILERKRSEEALRVSEEKFSLIFRSCPDMISISTLEEGRLIEVNESFLIDSGFQREEVIGRTATELGIWVNPQDRLRIIQTIAQKGTVCNQECEFRKKSGEIIVGLLSAEKIHLNGEPCLLVVTTDITYRVRMEEALRYQQQQTERLLLNILPAAIADRLKLEETTIADSFEESTVLFADIVGFTELSAAKDPVELVELLNEIFSTFDSLTDRYGLEKIKTIGDAYMVVGGLPMPRRDHAEAVAELALDMQMEINLFNTETNRNLQLRLGINTGPVVAGVIGTKKFIYDLWGDTVNTASRMESHGIPGQIQVTASTYTLLRDKYLFEERGPIPIKGKGEMTTYFLIGRKDSGLSI</sequence>
<keyword evidence="18" id="KW-0175">Coiled coil</keyword>
<dbReference type="GO" id="GO:0005886">
    <property type="term" value="C:plasma membrane"/>
    <property type="evidence" value="ECO:0007669"/>
    <property type="project" value="TreeGrafter"/>
</dbReference>
<dbReference type="SUPFAM" id="SSF55785">
    <property type="entry name" value="PYP-like sensor domain (PAS domain)"/>
    <property type="match status" value="5"/>
</dbReference>
<gene>
    <name evidence="24" type="ORF">H6G03_23600</name>
</gene>
<comment type="catalytic activity">
    <reaction evidence="1">
        <text>ATP = 3',5'-cyclic AMP + diphosphate</text>
        <dbReference type="Rhea" id="RHEA:15389"/>
        <dbReference type="ChEBI" id="CHEBI:30616"/>
        <dbReference type="ChEBI" id="CHEBI:33019"/>
        <dbReference type="ChEBI" id="CHEBI:58165"/>
        <dbReference type="EC" id="4.6.1.1"/>
    </reaction>
</comment>
<feature type="domain" description="Guanylate cyclase" evidence="22">
    <location>
        <begin position="1235"/>
        <end position="1362"/>
    </location>
</feature>
<dbReference type="Pfam" id="PF00989">
    <property type="entry name" value="PAS"/>
    <property type="match status" value="1"/>
</dbReference>
<dbReference type="GO" id="GO:0046872">
    <property type="term" value="F:metal ion binding"/>
    <property type="evidence" value="ECO:0007669"/>
    <property type="project" value="UniProtKB-KW"/>
</dbReference>
<protein>
    <recommendedName>
        <fullName evidence="4">Adenylate cyclase</fullName>
        <ecNumber evidence="3">4.6.1.1</ecNumber>
    </recommendedName>
    <alternativeName>
        <fullName evidence="14">ATP pyrophosphate-lyase</fullName>
    </alternativeName>
    <alternativeName>
        <fullName evidence="15">Adenylyl cyclase</fullName>
    </alternativeName>
</protein>
<dbReference type="CDD" id="cd07302">
    <property type="entry name" value="CHD"/>
    <property type="match status" value="1"/>
</dbReference>
<dbReference type="SMART" id="SM00086">
    <property type="entry name" value="PAC"/>
    <property type="match status" value="4"/>
</dbReference>
<dbReference type="GO" id="GO:0007168">
    <property type="term" value="P:receptor guanylyl cyclase signaling pathway"/>
    <property type="evidence" value="ECO:0007669"/>
    <property type="project" value="TreeGrafter"/>
</dbReference>
<evidence type="ECO:0000259" key="23">
    <source>
        <dbReference type="PROSITE" id="PS50839"/>
    </source>
</evidence>
<dbReference type="PROSITE" id="PS50113">
    <property type="entry name" value="PAC"/>
    <property type="match status" value="2"/>
</dbReference>
<dbReference type="GO" id="GO:0006355">
    <property type="term" value="P:regulation of DNA-templated transcription"/>
    <property type="evidence" value="ECO:0007669"/>
    <property type="project" value="InterPro"/>
</dbReference>
<dbReference type="InterPro" id="IPR000014">
    <property type="entry name" value="PAS"/>
</dbReference>
<comment type="subcellular location">
    <subcellularLocation>
        <location evidence="2">Membrane</location>
    </subcellularLocation>
</comment>
<dbReference type="InterPro" id="IPR001610">
    <property type="entry name" value="PAC"/>
</dbReference>
<keyword evidence="11" id="KW-0115">cAMP biosynthesis</keyword>
<dbReference type="SMART" id="SM01079">
    <property type="entry name" value="CHASE"/>
    <property type="match status" value="1"/>
</dbReference>
<dbReference type="Pfam" id="PF00211">
    <property type="entry name" value="Guanylate_cyc"/>
    <property type="match status" value="1"/>
</dbReference>
<dbReference type="InterPro" id="IPR029016">
    <property type="entry name" value="GAF-like_dom_sf"/>
</dbReference>
<keyword evidence="7" id="KW-0547">Nucleotide-binding</keyword>
<feature type="domain" description="CHASE" evidence="23">
    <location>
        <begin position="106"/>
        <end position="271"/>
    </location>
</feature>
<dbReference type="SUPFAM" id="SSF55781">
    <property type="entry name" value="GAF domain-like"/>
    <property type="match status" value="1"/>
</dbReference>
<dbReference type="GO" id="GO:0004016">
    <property type="term" value="F:adenylate cyclase activity"/>
    <property type="evidence" value="ECO:0007669"/>
    <property type="project" value="UniProtKB-EC"/>
</dbReference>
<name>A0A926VHC3_9CYAN</name>
<dbReference type="EC" id="4.6.1.1" evidence="3"/>
<dbReference type="GO" id="GO:0035556">
    <property type="term" value="P:intracellular signal transduction"/>
    <property type="evidence" value="ECO:0007669"/>
    <property type="project" value="InterPro"/>
</dbReference>
<dbReference type="GO" id="GO:0005524">
    <property type="term" value="F:ATP binding"/>
    <property type="evidence" value="ECO:0007669"/>
    <property type="project" value="UniProtKB-KW"/>
</dbReference>
<dbReference type="InterPro" id="IPR029787">
    <property type="entry name" value="Nucleotide_cyclase"/>
</dbReference>
<feature type="coiled-coil region" evidence="18">
    <location>
        <begin position="1019"/>
        <end position="1057"/>
    </location>
</feature>
<keyword evidence="5 19" id="KW-0812">Transmembrane</keyword>
<evidence type="ECO:0000256" key="9">
    <source>
        <dbReference type="ARBA" id="ARBA00022842"/>
    </source>
</evidence>
<evidence type="ECO:0000256" key="7">
    <source>
        <dbReference type="ARBA" id="ARBA00022741"/>
    </source>
</evidence>
<evidence type="ECO:0000256" key="16">
    <source>
        <dbReference type="ARBA" id="ARBA00064436"/>
    </source>
</evidence>
<dbReference type="Gene3D" id="3.30.450.20">
    <property type="entry name" value="PAS domain"/>
    <property type="match status" value="5"/>
</dbReference>
<dbReference type="InterPro" id="IPR000700">
    <property type="entry name" value="PAS-assoc_C"/>
</dbReference>
<evidence type="ECO:0000313" key="24">
    <source>
        <dbReference type="EMBL" id="MBD2184016.1"/>
    </source>
</evidence>
<keyword evidence="8" id="KW-0067">ATP-binding</keyword>
<dbReference type="InterPro" id="IPR006189">
    <property type="entry name" value="CHASE_dom"/>
</dbReference>
<dbReference type="InterPro" id="IPR035965">
    <property type="entry name" value="PAS-like_dom_sf"/>
</dbReference>
<feature type="domain" description="PAC" evidence="21">
    <location>
        <begin position="673"/>
        <end position="725"/>
    </location>
</feature>
<dbReference type="PROSITE" id="PS00452">
    <property type="entry name" value="GUANYLATE_CYCLASE_1"/>
    <property type="match status" value="1"/>
</dbReference>
<dbReference type="InterPro" id="IPR050401">
    <property type="entry name" value="Cyclic_nucleotide_synthase"/>
</dbReference>
<dbReference type="NCBIfam" id="TIGR00229">
    <property type="entry name" value="sensory_box"/>
    <property type="match status" value="5"/>
</dbReference>
<dbReference type="PROSITE" id="PS50112">
    <property type="entry name" value="PAS"/>
    <property type="match status" value="2"/>
</dbReference>
<dbReference type="InterPro" id="IPR003018">
    <property type="entry name" value="GAF"/>
</dbReference>
<dbReference type="SMART" id="SM00091">
    <property type="entry name" value="PAS"/>
    <property type="match status" value="5"/>
</dbReference>
<accession>A0A926VHC3</accession>
<organism evidence="24 25">
    <name type="scientific">Aerosakkonema funiforme FACHB-1375</name>
    <dbReference type="NCBI Taxonomy" id="2949571"/>
    <lineage>
        <taxon>Bacteria</taxon>
        <taxon>Bacillati</taxon>
        <taxon>Cyanobacteriota</taxon>
        <taxon>Cyanophyceae</taxon>
        <taxon>Oscillatoriophycideae</taxon>
        <taxon>Aerosakkonematales</taxon>
        <taxon>Aerosakkonemataceae</taxon>
        <taxon>Aerosakkonema</taxon>
    </lineage>
</organism>
<evidence type="ECO:0000256" key="11">
    <source>
        <dbReference type="ARBA" id="ARBA00022998"/>
    </source>
</evidence>
<feature type="domain" description="PAC" evidence="21">
    <location>
        <begin position="406"/>
        <end position="458"/>
    </location>
</feature>
<dbReference type="SMART" id="SM00044">
    <property type="entry name" value="CYCc"/>
    <property type="match status" value="1"/>
</dbReference>
<evidence type="ECO:0000259" key="20">
    <source>
        <dbReference type="PROSITE" id="PS50112"/>
    </source>
</evidence>
<dbReference type="SUPFAM" id="SSF55073">
    <property type="entry name" value="Nucleotide cyclase"/>
    <property type="match status" value="1"/>
</dbReference>
<comment type="caution">
    <text evidence="24">The sequence shown here is derived from an EMBL/GenBank/DDBJ whole genome shotgun (WGS) entry which is preliminary data.</text>
</comment>
<evidence type="ECO:0000256" key="3">
    <source>
        <dbReference type="ARBA" id="ARBA00012201"/>
    </source>
</evidence>
<dbReference type="Pfam" id="PF01590">
    <property type="entry name" value="GAF"/>
    <property type="match status" value="1"/>
</dbReference>
<evidence type="ECO:0000256" key="1">
    <source>
        <dbReference type="ARBA" id="ARBA00001593"/>
    </source>
</evidence>
<evidence type="ECO:0000256" key="18">
    <source>
        <dbReference type="SAM" id="Coils"/>
    </source>
</evidence>
<comment type="similarity">
    <text evidence="17">Belongs to the adenylyl cyclase class-4/guanylyl cyclase family.</text>
</comment>
<evidence type="ECO:0000256" key="2">
    <source>
        <dbReference type="ARBA" id="ARBA00004370"/>
    </source>
</evidence>
<dbReference type="GO" id="GO:0004383">
    <property type="term" value="F:guanylate cyclase activity"/>
    <property type="evidence" value="ECO:0007669"/>
    <property type="project" value="TreeGrafter"/>
</dbReference>
<keyword evidence="6" id="KW-0479">Metal-binding</keyword>
<dbReference type="PANTHER" id="PTHR11920">
    <property type="entry name" value="GUANYLYL CYCLASE"/>
    <property type="match status" value="1"/>
</dbReference>
<evidence type="ECO:0000313" key="25">
    <source>
        <dbReference type="Proteomes" id="UP000641646"/>
    </source>
</evidence>
<evidence type="ECO:0000259" key="21">
    <source>
        <dbReference type="PROSITE" id="PS50113"/>
    </source>
</evidence>
<dbReference type="CDD" id="cd00130">
    <property type="entry name" value="PAS"/>
    <property type="match status" value="2"/>
</dbReference>
<reference evidence="24" key="2">
    <citation type="submission" date="2020-08" db="EMBL/GenBank/DDBJ databases">
        <authorList>
            <person name="Chen M."/>
            <person name="Teng W."/>
            <person name="Zhao L."/>
            <person name="Hu C."/>
            <person name="Zhou Y."/>
            <person name="Han B."/>
            <person name="Song L."/>
            <person name="Shu W."/>
        </authorList>
    </citation>
    <scope>NUCLEOTIDE SEQUENCE</scope>
    <source>
        <strain evidence="24">FACHB-1375</strain>
    </source>
</reference>
<evidence type="ECO:0000256" key="13">
    <source>
        <dbReference type="ARBA" id="ARBA00023239"/>
    </source>
</evidence>
<dbReference type="GO" id="GO:0006171">
    <property type="term" value="P:cAMP biosynthetic process"/>
    <property type="evidence" value="ECO:0007669"/>
    <property type="project" value="UniProtKB-KW"/>
</dbReference>
<dbReference type="PANTHER" id="PTHR11920:SF335">
    <property type="entry name" value="GUANYLATE CYCLASE"/>
    <property type="match status" value="1"/>
</dbReference>
<keyword evidence="25" id="KW-1185">Reference proteome</keyword>
<evidence type="ECO:0000256" key="8">
    <source>
        <dbReference type="ARBA" id="ARBA00022840"/>
    </source>
</evidence>
<dbReference type="InterPro" id="IPR001054">
    <property type="entry name" value="A/G_cyclase"/>
</dbReference>
<dbReference type="GO" id="GO:0001653">
    <property type="term" value="F:peptide receptor activity"/>
    <property type="evidence" value="ECO:0007669"/>
    <property type="project" value="TreeGrafter"/>
</dbReference>
<evidence type="ECO:0000256" key="19">
    <source>
        <dbReference type="SAM" id="Phobius"/>
    </source>
</evidence>
<dbReference type="Gene3D" id="3.30.450.40">
    <property type="match status" value="1"/>
</dbReference>
<proteinExistence type="inferred from homology"/>
<evidence type="ECO:0000256" key="4">
    <source>
        <dbReference type="ARBA" id="ARBA00021420"/>
    </source>
</evidence>
<dbReference type="InterPro" id="IPR018297">
    <property type="entry name" value="A/G_cyclase_CS"/>
</dbReference>
<keyword evidence="10 19" id="KW-1133">Transmembrane helix</keyword>
<dbReference type="Proteomes" id="UP000641646">
    <property type="component" value="Unassembled WGS sequence"/>
</dbReference>
<evidence type="ECO:0000256" key="5">
    <source>
        <dbReference type="ARBA" id="ARBA00022692"/>
    </source>
</evidence>
<evidence type="ECO:0000256" key="12">
    <source>
        <dbReference type="ARBA" id="ARBA00023136"/>
    </source>
</evidence>
<dbReference type="Pfam" id="PF13426">
    <property type="entry name" value="PAS_9"/>
    <property type="match status" value="3"/>
</dbReference>
<feature type="domain" description="PAS" evidence="20">
    <location>
        <begin position="1075"/>
        <end position="1142"/>
    </location>
</feature>